<organism evidence="1 2">
    <name type="scientific">Brachionus plicatilis</name>
    <name type="common">Marine rotifer</name>
    <name type="synonym">Brachionus muelleri</name>
    <dbReference type="NCBI Taxonomy" id="10195"/>
    <lineage>
        <taxon>Eukaryota</taxon>
        <taxon>Metazoa</taxon>
        <taxon>Spiralia</taxon>
        <taxon>Gnathifera</taxon>
        <taxon>Rotifera</taxon>
        <taxon>Eurotatoria</taxon>
        <taxon>Monogononta</taxon>
        <taxon>Pseudotrocha</taxon>
        <taxon>Ploima</taxon>
        <taxon>Brachionidae</taxon>
        <taxon>Brachionus</taxon>
    </lineage>
</organism>
<name>A0A3M7SUR5_BRAPC</name>
<dbReference type="Proteomes" id="UP000276133">
    <property type="component" value="Unassembled WGS sequence"/>
</dbReference>
<dbReference type="EMBL" id="REGN01000739">
    <property type="protein sequence ID" value="RNA39571.1"/>
    <property type="molecule type" value="Genomic_DNA"/>
</dbReference>
<proteinExistence type="predicted"/>
<reference evidence="1 2" key="1">
    <citation type="journal article" date="2018" name="Sci. Rep.">
        <title>Genomic signatures of local adaptation to the degree of environmental predictability in rotifers.</title>
        <authorList>
            <person name="Franch-Gras L."/>
            <person name="Hahn C."/>
            <person name="Garcia-Roger E.M."/>
            <person name="Carmona M.J."/>
            <person name="Serra M."/>
            <person name="Gomez A."/>
        </authorList>
    </citation>
    <scope>NUCLEOTIDE SEQUENCE [LARGE SCALE GENOMIC DNA]</scope>
    <source>
        <strain evidence="1">HYR1</strain>
    </source>
</reference>
<comment type="caution">
    <text evidence="1">The sequence shown here is derived from an EMBL/GenBank/DDBJ whole genome shotgun (WGS) entry which is preliminary data.</text>
</comment>
<protein>
    <submittedName>
        <fullName evidence="1">Uncharacterized protein</fullName>
    </submittedName>
</protein>
<evidence type="ECO:0000313" key="2">
    <source>
        <dbReference type="Proteomes" id="UP000276133"/>
    </source>
</evidence>
<keyword evidence="2" id="KW-1185">Reference proteome</keyword>
<accession>A0A3M7SUR5</accession>
<gene>
    <name evidence="1" type="ORF">BpHYR1_012646</name>
</gene>
<dbReference type="AlphaFoldDB" id="A0A3M7SUR5"/>
<sequence>MLVQPFASLFSKIASEAPIASEVTQSAFTICYKELKMIKASLIEREIDRIIVVIKSIVWKERSVAITKIRIEKWIMIFSEF</sequence>
<evidence type="ECO:0000313" key="1">
    <source>
        <dbReference type="EMBL" id="RNA39571.1"/>
    </source>
</evidence>